<dbReference type="AlphaFoldDB" id="A0AAN9A4J9"/>
<feature type="binding site" evidence="5">
    <location>
        <position position="558"/>
    </location>
    <ligand>
        <name>Fe cation</name>
        <dbReference type="ChEBI" id="CHEBI:24875"/>
        <note>catalytic</note>
    </ligand>
</feature>
<name>A0AAN9A4J9_HALRR</name>
<dbReference type="GO" id="GO:0042574">
    <property type="term" value="P:retinal metabolic process"/>
    <property type="evidence" value="ECO:0007669"/>
    <property type="project" value="TreeGrafter"/>
</dbReference>
<dbReference type="PANTHER" id="PTHR10543">
    <property type="entry name" value="BETA-CAROTENE DIOXYGENASE"/>
    <property type="match status" value="1"/>
</dbReference>
<evidence type="ECO:0000256" key="3">
    <source>
        <dbReference type="ARBA" id="ARBA00023002"/>
    </source>
</evidence>
<dbReference type="Proteomes" id="UP001381693">
    <property type="component" value="Unassembled WGS sequence"/>
</dbReference>
<keyword evidence="4 5" id="KW-0408">Iron</keyword>
<accession>A0AAN9A4J9</accession>
<feature type="binding site" evidence="5">
    <location>
        <position position="335"/>
    </location>
    <ligand>
        <name>Fe cation</name>
        <dbReference type="ChEBI" id="CHEBI:24875"/>
        <note>catalytic</note>
    </ligand>
</feature>
<protein>
    <submittedName>
        <fullName evidence="6">Beta,beta-carotene 9',10'-oxygenase</fullName>
    </submittedName>
</protein>
<dbReference type="EMBL" id="JAXCGZ010011909">
    <property type="protein sequence ID" value="KAK7073959.1"/>
    <property type="molecule type" value="Genomic_DNA"/>
</dbReference>
<comment type="caution">
    <text evidence="6">The sequence shown here is derived from an EMBL/GenBank/DDBJ whole genome shotgun (WGS) entry which is preliminary data.</text>
</comment>
<proteinExistence type="inferred from homology"/>
<dbReference type="Pfam" id="PF03055">
    <property type="entry name" value="RPE65"/>
    <property type="match status" value="1"/>
</dbReference>
<organism evidence="6 7">
    <name type="scientific">Halocaridina rubra</name>
    <name type="common">Hawaiian red shrimp</name>
    <dbReference type="NCBI Taxonomy" id="373956"/>
    <lineage>
        <taxon>Eukaryota</taxon>
        <taxon>Metazoa</taxon>
        <taxon>Ecdysozoa</taxon>
        <taxon>Arthropoda</taxon>
        <taxon>Crustacea</taxon>
        <taxon>Multicrustacea</taxon>
        <taxon>Malacostraca</taxon>
        <taxon>Eumalacostraca</taxon>
        <taxon>Eucarida</taxon>
        <taxon>Decapoda</taxon>
        <taxon>Pleocyemata</taxon>
        <taxon>Caridea</taxon>
        <taxon>Atyoidea</taxon>
        <taxon>Atyidae</taxon>
        <taxon>Halocaridina</taxon>
    </lineage>
</organism>
<reference evidence="6 7" key="1">
    <citation type="submission" date="2023-11" db="EMBL/GenBank/DDBJ databases">
        <title>Halocaridina rubra genome assembly.</title>
        <authorList>
            <person name="Smith C."/>
        </authorList>
    </citation>
    <scope>NUCLEOTIDE SEQUENCE [LARGE SCALE GENOMIC DNA]</scope>
    <source>
        <strain evidence="6">EP-1</strain>
        <tissue evidence="6">Whole</tissue>
    </source>
</reference>
<dbReference type="GO" id="GO:0016121">
    <property type="term" value="P:carotene catabolic process"/>
    <property type="evidence" value="ECO:0007669"/>
    <property type="project" value="TreeGrafter"/>
</dbReference>
<gene>
    <name evidence="6" type="primary">BCO2_3</name>
    <name evidence="6" type="ORF">SK128_017374</name>
</gene>
<feature type="binding site" evidence="5">
    <location>
        <position position="210"/>
    </location>
    <ligand>
        <name>Fe cation</name>
        <dbReference type="ChEBI" id="CHEBI:24875"/>
        <note>catalytic</note>
    </ligand>
</feature>
<evidence type="ECO:0000256" key="1">
    <source>
        <dbReference type="ARBA" id="ARBA00006787"/>
    </source>
</evidence>
<evidence type="ECO:0000256" key="4">
    <source>
        <dbReference type="ARBA" id="ARBA00023004"/>
    </source>
</evidence>
<comment type="cofactor">
    <cofactor evidence="5">
        <name>Fe(2+)</name>
        <dbReference type="ChEBI" id="CHEBI:29033"/>
    </cofactor>
    <text evidence="5">Binds 1 Fe(2+) ion per subunit.</text>
</comment>
<evidence type="ECO:0000256" key="2">
    <source>
        <dbReference type="ARBA" id="ARBA00022723"/>
    </source>
</evidence>
<dbReference type="InterPro" id="IPR004294">
    <property type="entry name" value="Carotenoid_Oase"/>
</dbReference>
<dbReference type="GO" id="GO:0003834">
    <property type="term" value="F:beta-carotene 15,15'-dioxygenase activity"/>
    <property type="evidence" value="ECO:0007669"/>
    <property type="project" value="TreeGrafter"/>
</dbReference>
<dbReference type="GO" id="GO:0010436">
    <property type="term" value="F:carotenoid dioxygenase activity"/>
    <property type="evidence" value="ECO:0007669"/>
    <property type="project" value="TreeGrafter"/>
</dbReference>
<dbReference type="GO" id="GO:0046872">
    <property type="term" value="F:metal ion binding"/>
    <property type="evidence" value="ECO:0007669"/>
    <property type="project" value="UniProtKB-KW"/>
</dbReference>
<keyword evidence="3" id="KW-0560">Oxidoreductase</keyword>
<dbReference type="PANTHER" id="PTHR10543:SF24">
    <property type="entry name" value="CAROTENOID ISOMEROOXYGENASE"/>
    <property type="match status" value="1"/>
</dbReference>
<evidence type="ECO:0000313" key="7">
    <source>
        <dbReference type="Proteomes" id="UP001381693"/>
    </source>
</evidence>
<evidence type="ECO:0000256" key="5">
    <source>
        <dbReference type="PIRSR" id="PIRSR604294-1"/>
    </source>
</evidence>
<keyword evidence="2 5" id="KW-0479">Metal-binding</keyword>
<feature type="binding site" evidence="5">
    <location>
        <position position="264"/>
    </location>
    <ligand>
        <name>Fe cation</name>
        <dbReference type="ChEBI" id="CHEBI:24875"/>
        <note>catalytic</note>
    </ligand>
</feature>
<sequence>MKFLKEIEDIKKLTGIYFNLVTLLVTGNISDVQAEADSRSTYWLRSCEKDTTSPVEGRLQGTIPDWIEGRLIRVGPGIRHVGNTSYNHLFDPLAILHQVEIRNGRATYISKFLESDAYEKNMKAQTIVVLGFGTAAFPDPCKTLFESFAMIFETPEMGDNCLVNILQATDQLIAMTETDTVRIINPSNLHVIGDGVRIPDYVSVERATAHPHVDKDGTIYNLAFLVTNKGPAYAITSHKNGHIQEASLEAVILARWKFYPSYMHSFVITENYYVLLESPMTLNAGMMILAKYTGTVPAEAMTWFPEEKTRFRVIERSTGKEIDVEYLSDPFFTFHPINAFEHNGFLVVDVSAIASGDVFKALYYDNLKKPYSDPTKFKFVSVATRYVLPLMNTPELPMGEELLIDTPELHIIPEDSQIPTRIPSAKKVGENVIDIKGVSINDMFFEMPRINYAFNGHQYRYAYGVGTAVQSLDFSSIIKLDIKTGKELVWKDDDYFVSEPVFVANSSGENEDSGVLLTLLLHRQEEEHHVLLILDAHDLKEIARSHFSILGAATPTFHGQFISFNDEVHGY</sequence>
<keyword evidence="7" id="KW-1185">Reference proteome</keyword>
<comment type="similarity">
    <text evidence="1">Belongs to the carotenoid oxygenase family.</text>
</comment>
<evidence type="ECO:0000313" key="6">
    <source>
        <dbReference type="EMBL" id="KAK7073959.1"/>
    </source>
</evidence>